<protein>
    <submittedName>
        <fullName evidence="6">Energy-coupling factor transporter transmembrane protein EcfT</fullName>
    </submittedName>
</protein>
<feature type="transmembrane region" description="Helical" evidence="5">
    <location>
        <begin position="35"/>
        <end position="58"/>
    </location>
</feature>
<comment type="caution">
    <text evidence="6">The sequence shown here is derived from an EMBL/GenBank/DDBJ whole genome shotgun (WGS) entry which is preliminary data.</text>
</comment>
<gene>
    <name evidence="6" type="ORF">IAA16_10060</name>
</gene>
<evidence type="ECO:0000313" key="7">
    <source>
        <dbReference type="Proteomes" id="UP000823914"/>
    </source>
</evidence>
<organism evidence="6 7">
    <name type="scientific">Candidatus Treponema excrementipullorum</name>
    <dbReference type="NCBI Taxonomy" id="2838768"/>
    <lineage>
        <taxon>Bacteria</taxon>
        <taxon>Pseudomonadati</taxon>
        <taxon>Spirochaetota</taxon>
        <taxon>Spirochaetia</taxon>
        <taxon>Spirochaetales</taxon>
        <taxon>Treponemataceae</taxon>
        <taxon>Treponema</taxon>
    </lineage>
</organism>
<evidence type="ECO:0000256" key="4">
    <source>
        <dbReference type="ARBA" id="ARBA00023136"/>
    </source>
</evidence>
<accession>A0A9E2L342</accession>
<feature type="transmembrane region" description="Helical" evidence="5">
    <location>
        <begin position="70"/>
        <end position="90"/>
    </location>
</feature>
<name>A0A9E2L342_9SPIR</name>
<dbReference type="GO" id="GO:0005886">
    <property type="term" value="C:plasma membrane"/>
    <property type="evidence" value="ECO:0007669"/>
    <property type="project" value="UniProtKB-ARBA"/>
</dbReference>
<evidence type="ECO:0000256" key="1">
    <source>
        <dbReference type="ARBA" id="ARBA00004141"/>
    </source>
</evidence>
<keyword evidence="3 5" id="KW-1133">Transmembrane helix</keyword>
<comment type="subcellular location">
    <subcellularLocation>
        <location evidence="1">Membrane</location>
        <topology evidence="1">Multi-pass membrane protein</topology>
    </subcellularLocation>
</comment>
<sequence>MGNSTYSAFAYKAGSSWVHGCPPWIKILMVPTLNIAVFLLPVWVGITCVVLQFLLALSLKFSLQELYKDVSFVLYYGFLLILVQALAFLFEGNIENWRVWLISQKETGVLLIKLVCVMQSVSIMFKTSTSLELREGIGTIESKLTGKYTFTDSISMFISFIPMIAKNWQQAQRAWIARGGKKNIRMIKTLLPVLFFVGMKSAYNKARAVAIRKS</sequence>
<evidence type="ECO:0000256" key="3">
    <source>
        <dbReference type="ARBA" id="ARBA00022989"/>
    </source>
</evidence>
<keyword evidence="4 5" id="KW-0472">Membrane</keyword>
<dbReference type="Pfam" id="PF02361">
    <property type="entry name" value="CbiQ"/>
    <property type="match status" value="1"/>
</dbReference>
<evidence type="ECO:0000256" key="5">
    <source>
        <dbReference type="SAM" id="Phobius"/>
    </source>
</evidence>
<dbReference type="CDD" id="cd16914">
    <property type="entry name" value="EcfT"/>
    <property type="match status" value="1"/>
</dbReference>
<dbReference type="Proteomes" id="UP000823914">
    <property type="component" value="Unassembled WGS sequence"/>
</dbReference>
<dbReference type="AlphaFoldDB" id="A0A9E2L342"/>
<reference evidence="6" key="2">
    <citation type="submission" date="2021-04" db="EMBL/GenBank/DDBJ databases">
        <authorList>
            <person name="Gilroy R."/>
        </authorList>
    </citation>
    <scope>NUCLEOTIDE SEQUENCE</scope>
    <source>
        <strain evidence="6">Gambia15-2214</strain>
    </source>
</reference>
<keyword evidence="2 5" id="KW-0812">Transmembrane</keyword>
<dbReference type="EMBL" id="JAHLFV010000231">
    <property type="protein sequence ID" value="MBU3850898.1"/>
    <property type="molecule type" value="Genomic_DNA"/>
</dbReference>
<dbReference type="InterPro" id="IPR003339">
    <property type="entry name" value="ABC/ECF_trnsptr_transmembrane"/>
</dbReference>
<evidence type="ECO:0000313" key="6">
    <source>
        <dbReference type="EMBL" id="MBU3850898.1"/>
    </source>
</evidence>
<evidence type="ECO:0000256" key="2">
    <source>
        <dbReference type="ARBA" id="ARBA00022692"/>
    </source>
</evidence>
<proteinExistence type="predicted"/>
<reference evidence="6" key="1">
    <citation type="journal article" date="2021" name="PeerJ">
        <title>Extensive microbial diversity within the chicken gut microbiome revealed by metagenomics and culture.</title>
        <authorList>
            <person name="Gilroy R."/>
            <person name="Ravi A."/>
            <person name="Getino M."/>
            <person name="Pursley I."/>
            <person name="Horton D.L."/>
            <person name="Alikhan N.F."/>
            <person name="Baker D."/>
            <person name="Gharbi K."/>
            <person name="Hall N."/>
            <person name="Watson M."/>
            <person name="Adriaenssens E.M."/>
            <person name="Foster-Nyarko E."/>
            <person name="Jarju S."/>
            <person name="Secka A."/>
            <person name="Antonio M."/>
            <person name="Oren A."/>
            <person name="Chaudhuri R.R."/>
            <person name="La Ragione R."/>
            <person name="Hildebrand F."/>
            <person name="Pallen M.J."/>
        </authorList>
    </citation>
    <scope>NUCLEOTIDE SEQUENCE</scope>
    <source>
        <strain evidence="6">Gambia15-2214</strain>
    </source>
</reference>